<keyword evidence="1" id="KW-0812">Transmembrane</keyword>
<keyword evidence="1" id="KW-0472">Membrane</keyword>
<evidence type="ECO:0000313" key="2">
    <source>
        <dbReference type="EMBL" id="MFC4063010.1"/>
    </source>
</evidence>
<dbReference type="Gene3D" id="2.120.10.30">
    <property type="entry name" value="TolB, C-terminal domain"/>
    <property type="match status" value="1"/>
</dbReference>
<protein>
    <recommendedName>
        <fullName evidence="4">WD40 repeat domain-containing protein</fullName>
    </recommendedName>
</protein>
<dbReference type="RefSeq" id="WP_377294632.1">
    <property type="nucleotide sequence ID" value="NZ_JBHSBM010000075.1"/>
</dbReference>
<organism evidence="2 3">
    <name type="scientific">Planomonospora corallina</name>
    <dbReference type="NCBI Taxonomy" id="1806052"/>
    <lineage>
        <taxon>Bacteria</taxon>
        <taxon>Bacillati</taxon>
        <taxon>Actinomycetota</taxon>
        <taxon>Actinomycetes</taxon>
        <taxon>Streptosporangiales</taxon>
        <taxon>Streptosporangiaceae</taxon>
        <taxon>Planomonospora</taxon>
    </lineage>
</organism>
<keyword evidence="1" id="KW-1133">Transmembrane helix</keyword>
<gene>
    <name evidence="2" type="ORF">ACFOWE_32425</name>
</gene>
<dbReference type="SUPFAM" id="SSF82171">
    <property type="entry name" value="DPP6 N-terminal domain-like"/>
    <property type="match status" value="1"/>
</dbReference>
<sequence length="383" mass="40620">MTRLHEALGGIADEAPLVDLADRAIAGHRRRRRTTLALATAAAATATAVIAMIGMVTTTVALPGPRGDETAAQQRADGVQRADAVPDLPGGRVGVLSHAYRTPCEVDQEDPLRPPDCSAVEWRVVTGTGATYRVPQALVSTAKGWRAPVAISRDGRMLAYYSRQAQAHVVRDLVSGSEVVSPVTVKEERIGGGSMLAVSDDGRYVVFDPREGTKDPGLLIDMRTGRKLSVNGKFEVVSVKDGVAALVRYVKTDLWLMPVTGGGSPVRFDGVFIMFSELAPDGRTVAAFDFRAKGREKRTLSILDARSGRILRRVAIHGLPKGGGVSGVATWRSGSEVTIVYDGEEVSTYAVDVRTGKARRLAGYPGTLTNPTDPVLPGVAAIG</sequence>
<dbReference type="Proteomes" id="UP001595850">
    <property type="component" value="Unassembled WGS sequence"/>
</dbReference>
<comment type="caution">
    <text evidence="2">The sequence shown here is derived from an EMBL/GenBank/DDBJ whole genome shotgun (WGS) entry which is preliminary data.</text>
</comment>
<name>A0ABV8IIR8_9ACTN</name>
<feature type="transmembrane region" description="Helical" evidence="1">
    <location>
        <begin position="36"/>
        <end position="56"/>
    </location>
</feature>
<accession>A0ABV8IIR8</accession>
<keyword evidence="3" id="KW-1185">Reference proteome</keyword>
<evidence type="ECO:0000256" key="1">
    <source>
        <dbReference type="SAM" id="Phobius"/>
    </source>
</evidence>
<reference evidence="3" key="1">
    <citation type="journal article" date="2019" name="Int. J. Syst. Evol. Microbiol.">
        <title>The Global Catalogue of Microorganisms (GCM) 10K type strain sequencing project: providing services to taxonomists for standard genome sequencing and annotation.</title>
        <authorList>
            <consortium name="The Broad Institute Genomics Platform"/>
            <consortium name="The Broad Institute Genome Sequencing Center for Infectious Disease"/>
            <person name="Wu L."/>
            <person name="Ma J."/>
        </authorList>
    </citation>
    <scope>NUCLEOTIDE SEQUENCE [LARGE SCALE GENOMIC DNA]</scope>
    <source>
        <strain evidence="3">TBRC 4489</strain>
    </source>
</reference>
<evidence type="ECO:0008006" key="4">
    <source>
        <dbReference type="Google" id="ProtNLM"/>
    </source>
</evidence>
<evidence type="ECO:0000313" key="3">
    <source>
        <dbReference type="Proteomes" id="UP001595850"/>
    </source>
</evidence>
<dbReference type="InterPro" id="IPR011042">
    <property type="entry name" value="6-blade_b-propeller_TolB-like"/>
</dbReference>
<proteinExistence type="predicted"/>
<dbReference type="EMBL" id="JBHSBM010000075">
    <property type="protein sequence ID" value="MFC4063010.1"/>
    <property type="molecule type" value="Genomic_DNA"/>
</dbReference>